<dbReference type="SUPFAM" id="SSF56935">
    <property type="entry name" value="Porins"/>
    <property type="match status" value="1"/>
</dbReference>
<dbReference type="InterPro" id="IPR036942">
    <property type="entry name" value="Beta-barrel_TonB_sf"/>
</dbReference>
<keyword evidence="4" id="KW-0998">Cell outer membrane</keyword>
<keyword evidence="3" id="KW-0472">Membrane</keyword>
<feature type="signal peptide" evidence="5">
    <location>
        <begin position="1"/>
        <end position="22"/>
    </location>
</feature>
<evidence type="ECO:0000313" key="7">
    <source>
        <dbReference type="EMBL" id="MFD2162584.1"/>
    </source>
</evidence>
<evidence type="ECO:0000256" key="1">
    <source>
        <dbReference type="ARBA" id="ARBA00004442"/>
    </source>
</evidence>
<gene>
    <name evidence="7" type="ORF">ACFSJU_09295</name>
</gene>
<dbReference type="InterPro" id="IPR011662">
    <property type="entry name" value="Secretin/TonB_short_N"/>
</dbReference>
<keyword evidence="5" id="KW-0732">Signal</keyword>
<feature type="chain" id="PRO_5046479989" evidence="5">
    <location>
        <begin position="23"/>
        <end position="886"/>
    </location>
</feature>
<accession>A0ABW4ZL24</accession>
<evidence type="ECO:0000313" key="8">
    <source>
        <dbReference type="Proteomes" id="UP001597387"/>
    </source>
</evidence>
<reference evidence="8" key="1">
    <citation type="journal article" date="2019" name="Int. J. Syst. Evol. Microbiol.">
        <title>The Global Catalogue of Microorganisms (GCM) 10K type strain sequencing project: providing services to taxonomists for standard genome sequencing and annotation.</title>
        <authorList>
            <consortium name="The Broad Institute Genomics Platform"/>
            <consortium name="The Broad Institute Genome Sequencing Center for Infectious Disease"/>
            <person name="Wu L."/>
            <person name="Ma J."/>
        </authorList>
    </citation>
    <scope>NUCLEOTIDE SEQUENCE [LARGE SCALE GENOMIC DNA]</scope>
    <source>
        <strain evidence="8">KCTC 42217</strain>
    </source>
</reference>
<evidence type="ECO:0000256" key="3">
    <source>
        <dbReference type="ARBA" id="ARBA00023136"/>
    </source>
</evidence>
<sequence length="886" mass="98240">MNNLKKILILTGILCLTLNVWARQTTADRISVNYNEQPLLSILADLRKNHKLNFSYSNTDIPLEKKISLRLSKKTIAEVLNAITEKAGLQWQQIGKQIVLKSRPSKVKAEIDQPPLQLTQTVRGKVIDKESNSPLPGVILRLTSVSPVKLVSTDEAGEFRFLNVPVGRQEIEATTIGYRPVALNQVLVSSGKELVLTIAMSESVTDLNAVVITAKKGGSRSINDMTTVSARSFTVEETSRYAASFFDPARMALSLAGVTAGNDVNNDIVVRGNSSKGLQWRLEGVEIINPNHFGEEGSSAGGISMISSSMLSTSDFLTGAFPAEYGNALSGVFDLQFRKGNTEKREYSFMAGVLGTEASLEGPFKAGGKSSYLVNYRYSTLSFLDKIGISPWPEGFTPVYQDIAFNFNFPTANAGTFSIFGIGGNSGQKMDAERDYTSWEVLDDKSDRKSVYNSGSAGLKHILQLSNKVYLKNIVSLSGSKITDDRDTLTNGYEVNVFGRDAYQNTAMRYSGLLNYKASARNTFRAGMIVSRLGFDLSSLTHKIDIGRLSMVLDAKGSAWNPEVYGQWKHQFTDKFALHTGLHASYFDLSDTYSVEPRLGLTWWISPSEQVSLGTGVHSRLEPMAYYFARNELKDGTVITSNSKLEPTKAMHAVAGYERSFRGGLRFKAEAYYQQLFNVPVSNDPNANFSSLNTANAYFVYSRGYRQLVNKGKGSNTGLELTLEKSLSRGYYFLATSSLFDSRFKNINGKVFNTDYNTNYAGSFVSGKEWKTGAAGKNLVGLNTKIVYTGGRPYSPINLEESVKNDYHTIYEDRVNTLKTSAYFRVDLSASYRINRPRVAHAFFLDIQNAMNRLNQLGEFYNSEKNKIEPITLSGIIPSLYYRIEF</sequence>
<dbReference type="Gene3D" id="2.60.40.1120">
    <property type="entry name" value="Carboxypeptidase-like, regulatory domain"/>
    <property type="match status" value="1"/>
</dbReference>
<dbReference type="Proteomes" id="UP001597387">
    <property type="component" value="Unassembled WGS sequence"/>
</dbReference>
<dbReference type="SUPFAM" id="SSF49464">
    <property type="entry name" value="Carboxypeptidase regulatory domain-like"/>
    <property type="match status" value="1"/>
</dbReference>
<feature type="domain" description="Secretin/TonB short N-terminal" evidence="6">
    <location>
        <begin position="52"/>
        <end position="103"/>
    </location>
</feature>
<dbReference type="InterPro" id="IPR008969">
    <property type="entry name" value="CarboxyPept-like_regulatory"/>
</dbReference>
<dbReference type="RefSeq" id="WP_255903319.1">
    <property type="nucleotide sequence ID" value="NZ_JAFMZO010000003.1"/>
</dbReference>
<evidence type="ECO:0000259" key="6">
    <source>
        <dbReference type="SMART" id="SM00965"/>
    </source>
</evidence>
<comment type="subcellular location">
    <subcellularLocation>
        <location evidence="1">Cell outer membrane</location>
    </subcellularLocation>
</comment>
<evidence type="ECO:0000256" key="4">
    <source>
        <dbReference type="ARBA" id="ARBA00023237"/>
    </source>
</evidence>
<dbReference type="EMBL" id="JBHUHZ010000001">
    <property type="protein sequence ID" value="MFD2162584.1"/>
    <property type="molecule type" value="Genomic_DNA"/>
</dbReference>
<keyword evidence="2" id="KW-0813">Transport</keyword>
<dbReference type="SMART" id="SM00965">
    <property type="entry name" value="STN"/>
    <property type="match status" value="1"/>
</dbReference>
<keyword evidence="8" id="KW-1185">Reference proteome</keyword>
<evidence type="ECO:0000256" key="2">
    <source>
        <dbReference type="ARBA" id="ARBA00022448"/>
    </source>
</evidence>
<protein>
    <submittedName>
        <fullName evidence="7">Carboxypeptidase regulatory-like domain-containing protein</fullName>
    </submittedName>
</protein>
<dbReference type="Pfam" id="PF13620">
    <property type="entry name" value="CarboxypepD_reg"/>
    <property type="match status" value="1"/>
</dbReference>
<dbReference type="Gene3D" id="2.40.170.20">
    <property type="entry name" value="TonB-dependent receptor, beta-barrel domain"/>
    <property type="match status" value="1"/>
</dbReference>
<dbReference type="Gene3D" id="3.55.50.30">
    <property type="match status" value="1"/>
</dbReference>
<dbReference type="Pfam" id="PF07660">
    <property type="entry name" value="STN"/>
    <property type="match status" value="1"/>
</dbReference>
<dbReference type="InterPro" id="IPR037066">
    <property type="entry name" value="Plug_dom_sf"/>
</dbReference>
<name>A0ABW4ZL24_9SPHI</name>
<organism evidence="7 8">
    <name type="scientific">Paradesertivirga mongoliensis</name>
    <dbReference type="NCBI Taxonomy" id="2100740"/>
    <lineage>
        <taxon>Bacteria</taxon>
        <taxon>Pseudomonadati</taxon>
        <taxon>Bacteroidota</taxon>
        <taxon>Sphingobacteriia</taxon>
        <taxon>Sphingobacteriales</taxon>
        <taxon>Sphingobacteriaceae</taxon>
        <taxon>Paradesertivirga</taxon>
    </lineage>
</organism>
<dbReference type="Gene3D" id="2.170.130.10">
    <property type="entry name" value="TonB-dependent receptor, plug domain"/>
    <property type="match status" value="1"/>
</dbReference>
<proteinExistence type="predicted"/>
<evidence type="ECO:0000256" key="5">
    <source>
        <dbReference type="SAM" id="SignalP"/>
    </source>
</evidence>
<comment type="caution">
    <text evidence="7">The sequence shown here is derived from an EMBL/GenBank/DDBJ whole genome shotgun (WGS) entry which is preliminary data.</text>
</comment>